<sequence length="343" mass="36834">MFPDCGENLMEIKTDPDFPPREIPQDDPEIGSLTVPAPLVIRGDEPLASVLERCRQDASSCLRAPAVVVCDDQGRYLGLLLPEDLDPDSASVRAKEKMRPVPAVSMAAAVDEVVQVALDHGVGTVAVADQKGRLQGLIPPPALLKLLHHAHIEDMNRFVGIWKNNTEQALNAIEGNPIKRAWHRLPWLLVGTAGSVLATGLMTDFETELKAQVAVAFFIPGLVYLADAIGTQSEAIAVRGLSFSRASLVHLWLGETVTGLLLGFILAGLLFPLIWLTFGLQLALAVCTALVAASAFATSIGLLFPWVLSRLGLDPAFGSGPVATIVQDILSLAVYLMTVRWML</sequence>
<dbReference type="Gene3D" id="1.10.357.20">
    <property type="entry name" value="SLC41 divalent cation transporters, integral membrane domain"/>
    <property type="match status" value="1"/>
</dbReference>
<evidence type="ECO:0000256" key="4">
    <source>
        <dbReference type="ARBA" id="ARBA00022692"/>
    </source>
</evidence>
<dbReference type="Gene3D" id="3.10.580.10">
    <property type="entry name" value="CBS-domain"/>
    <property type="match status" value="1"/>
</dbReference>
<name>A0AAU9CGG2_9GAMM</name>
<dbReference type="Proteomes" id="UP001321825">
    <property type="component" value="Chromosome"/>
</dbReference>
<dbReference type="InterPro" id="IPR006669">
    <property type="entry name" value="MgtE_transporter"/>
</dbReference>
<evidence type="ECO:0000256" key="9">
    <source>
        <dbReference type="SAM" id="MobiDB-lite"/>
    </source>
</evidence>
<dbReference type="PROSITE" id="PS51371">
    <property type="entry name" value="CBS"/>
    <property type="match status" value="1"/>
</dbReference>
<feature type="domain" description="CBS" evidence="11">
    <location>
        <begin position="97"/>
        <end position="155"/>
    </location>
</feature>
<evidence type="ECO:0000256" key="7">
    <source>
        <dbReference type="ARBA" id="ARBA00023136"/>
    </source>
</evidence>
<dbReference type="KEGG" id="mcau:MIT9_P0215"/>
<dbReference type="EMBL" id="AP024714">
    <property type="protein sequence ID" value="BCX80641.1"/>
    <property type="molecule type" value="Genomic_DNA"/>
</dbReference>
<dbReference type="InterPro" id="IPR036739">
    <property type="entry name" value="SLC41_membr_dom_sf"/>
</dbReference>
<dbReference type="InterPro" id="IPR046342">
    <property type="entry name" value="CBS_dom_sf"/>
</dbReference>
<feature type="transmembrane region" description="Helical" evidence="10">
    <location>
        <begin position="282"/>
        <end position="304"/>
    </location>
</feature>
<accession>A0AAU9CGG2</accession>
<keyword evidence="8" id="KW-0129">CBS domain</keyword>
<proteinExistence type="inferred from homology"/>
<dbReference type="Pfam" id="PF01769">
    <property type="entry name" value="MgtE"/>
    <property type="match status" value="1"/>
</dbReference>
<evidence type="ECO:0000256" key="6">
    <source>
        <dbReference type="ARBA" id="ARBA00022989"/>
    </source>
</evidence>
<dbReference type="GO" id="GO:0016020">
    <property type="term" value="C:membrane"/>
    <property type="evidence" value="ECO:0007669"/>
    <property type="project" value="UniProtKB-SubCell"/>
</dbReference>
<dbReference type="GO" id="GO:0015095">
    <property type="term" value="F:magnesium ion transmembrane transporter activity"/>
    <property type="evidence" value="ECO:0007669"/>
    <property type="project" value="InterPro"/>
</dbReference>
<dbReference type="InterPro" id="IPR006667">
    <property type="entry name" value="SLC41_membr_dom"/>
</dbReference>
<evidence type="ECO:0000256" key="5">
    <source>
        <dbReference type="ARBA" id="ARBA00022842"/>
    </source>
</evidence>
<keyword evidence="6 10" id="KW-1133">Transmembrane helix</keyword>
<evidence type="ECO:0000256" key="2">
    <source>
        <dbReference type="ARBA" id="ARBA00009749"/>
    </source>
</evidence>
<dbReference type="PANTHER" id="PTHR43773">
    <property type="entry name" value="MAGNESIUM TRANSPORTER MGTE"/>
    <property type="match status" value="1"/>
</dbReference>
<keyword evidence="3" id="KW-0813">Transport</keyword>
<dbReference type="AlphaFoldDB" id="A0AAU9CGG2"/>
<evidence type="ECO:0000256" key="8">
    <source>
        <dbReference type="PROSITE-ProRule" id="PRU00703"/>
    </source>
</evidence>
<dbReference type="InterPro" id="IPR000644">
    <property type="entry name" value="CBS_dom"/>
</dbReference>
<reference evidence="13" key="1">
    <citation type="journal article" date="2024" name="Int. J. Syst. Evol. Microbiol.">
        <title>Methylomarinovum tepidoasis sp. nov., a moderately thermophilic methanotroph of the family Methylothermaceae isolated from a deep-sea hydrothermal field.</title>
        <authorList>
            <person name="Hirayama H."/>
            <person name="Takaki Y."/>
            <person name="Abe M."/>
            <person name="Miyazaki M."/>
            <person name="Uematsu K."/>
            <person name="Matsui Y."/>
            <person name="Takai K."/>
        </authorList>
    </citation>
    <scope>NUCLEOTIDE SEQUENCE [LARGE SCALE GENOMIC DNA]</scope>
    <source>
        <strain evidence="13">IT-9</strain>
    </source>
</reference>
<protein>
    <submittedName>
        <fullName evidence="12">Magnesium transporter</fullName>
    </submittedName>
</protein>
<evidence type="ECO:0000256" key="10">
    <source>
        <dbReference type="SAM" id="Phobius"/>
    </source>
</evidence>
<comment type="subcellular location">
    <subcellularLocation>
        <location evidence="1">Membrane</location>
        <topology evidence="1">Multi-pass membrane protein</topology>
    </subcellularLocation>
</comment>
<feature type="compositionally biased region" description="Basic and acidic residues" evidence="9">
    <location>
        <begin position="10"/>
        <end position="23"/>
    </location>
</feature>
<gene>
    <name evidence="12" type="ORF">MIT9_P0215</name>
</gene>
<evidence type="ECO:0000313" key="12">
    <source>
        <dbReference type="EMBL" id="BCX80641.1"/>
    </source>
</evidence>
<organism evidence="12 13">
    <name type="scientific">Methylomarinovum caldicuralii</name>
    <dbReference type="NCBI Taxonomy" id="438856"/>
    <lineage>
        <taxon>Bacteria</taxon>
        <taxon>Pseudomonadati</taxon>
        <taxon>Pseudomonadota</taxon>
        <taxon>Gammaproteobacteria</taxon>
        <taxon>Methylococcales</taxon>
        <taxon>Methylothermaceae</taxon>
        <taxon>Methylomarinovum</taxon>
    </lineage>
</organism>
<keyword evidence="7 10" id="KW-0472">Membrane</keyword>
<dbReference type="SUPFAM" id="SSF161093">
    <property type="entry name" value="MgtE membrane domain-like"/>
    <property type="match status" value="1"/>
</dbReference>
<feature type="transmembrane region" description="Helical" evidence="10">
    <location>
        <begin position="251"/>
        <end position="276"/>
    </location>
</feature>
<keyword evidence="13" id="KW-1185">Reference proteome</keyword>
<dbReference type="PANTHER" id="PTHR43773:SF1">
    <property type="entry name" value="MAGNESIUM TRANSPORTER MGTE"/>
    <property type="match status" value="1"/>
</dbReference>
<comment type="similarity">
    <text evidence="2">Belongs to the SLC41A transporter family.</text>
</comment>
<feature type="transmembrane region" description="Helical" evidence="10">
    <location>
        <begin position="316"/>
        <end position="337"/>
    </location>
</feature>
<feature type="region of interest" description="Disordered" evidence="9">
    <location>
        <begin position="1"/>
        <end position="23"/>
    </location>
</feature>
<keyword evidence="4 10" id="KW-0812">Transmembrane</keyword>
<dbReference type="SUPFAM" id="SSF54631">
    <property type="entry name" value="CBS-domain pair"/>
    <property type="match status" value="1"/>
</dbReference>
<evidence type="ECO:0000313" key="13">
    <source>
        <dbReference type="Proteomes" id="UP001321825"/>
    </source>
</evidence>
<evidence type="ECO:0000256" key="3">
    <source>
        <dbReference type="ARBA" id="ARBA00022448"/>
    </source>
</evidence>
<evidence type="ECO:0000256" key="1">
    <source>
        <dbReference type="ARBA" id="ARBA00004141"/>
    </source>
</evidence>
<evidence type="ECO:0000259" key="11">
    <source>
        <dbReference type="PROSITE" id="PS51371"/>
    </source>
</evidence>
<keyword evidence="5" id="KW-0460">Magnesium</keyword>